<dbReference type="EMBL" id="AOJH01000009">
    <property type="protein sequence ID" value="EMA69588.1"/>
    <property type="molecule type" value="Genomic_DNA"/>
</dbReference>
<proteinExistence type="predicted"/>
<dbReference type="PATRIC" id="fig|1230456.3.peg.236"/>
<sequence length="107" mass="11137">MSTTSVATAANPQALVDRLPAAPGDWERYDESGGVVEYRLPNGESACTATKVAVRPGILSDAAVRLVRKRGCSDAGSDTFDSLDAAADAVSRELHHVLAAVDGDQPQ</sequence>
<name>M0PI58_9EURY</name>
<evidence type="ECO:0000313" key="1">
    <source>
        <dbReference type="EMBL" id="EMA69588.1"/>
    </source>
</evidence>
<dbReference type="OrthoDB" id="323433at2157"/>
<gene>
    <name evidence="1" type="ORF">C468_01275</name>
</gene>
<accession>M0PI58</accession>
<organism evidence="1 2">
    <name type="scientific">Halorubrum kocurii JCM 14978</name>
    <dbReference type="NCBI Taxonomy" id="1230456"/>
    <lineage>
        <taxon>Archaea</taxon>
        <taxon>Methanobacteriati</taxon>
        <taxon>Methanobacteriota</taxon>
        <taxon>Stenosarchaea group</taxon>
        <taxon>Halobacteria</taxon>
        <taxon>Halobacteriales</taxon>
        <taxon>Haloferacaceae</taxon>
        <taxon>Halorubrum</taxon>
    </lineage>
</organism>
<reference evidence="1 2" key="1">
    <citation type="journal article" date="2014" name="PLoS Genet.">
        <title>Phylogenetically driven sequencing of extremely halophilic archaea reveals strategies for static and dynamic osmo-response.</title>
        <authorList>
            <person name="Becker E.A."/>
            <person name="Seitzer P.M."/>
            <person name="Tritt A."/>
            <person name="Larsen D."/>
            <person name="Krusor M."/>
            <person name="Yao A.I."/>
            <person name="Wu D."/>
            <person name="Madern D."/>
            <person name="Eisen J.A."/>
            <person name="Darling A.E."/>
            <person name="Facciotti M.T."/>
        </authorList>
    </citation>
    <scope>NUCLEOTIDE SEQUENCE [LARGE SCALE GENOMIC DNA]</scope>
    <source>
        <strain evidence="1 2">JCM 14978</strain>
    </source>
</reference>
<dbReference type="STRING" id="1230456.C468_01275"/>
<keyword evidence="2" id="KW-1185">Reference proteome</keyword>
<dbReference type="AlphaFoldDB" id="M0PI58"/>
<protein>
    <submittedName>
        <fullName evidence="1">Uncharacterized protein</fullName>
    </submittedName>
</protein>
<dbReference type="RefSeq" id="WP_008847031.1">
    <property type="nucleotide sequence ID" value="NZ_AOJH01000009.1"/>
</dbReference>
<evidence type="ECO:0000313" key="2">
    <source>
        <dbReference type="Proteomes" id="UP000011546"/>
    </source>
</evidence>
<comment type="caution">
    <text evidence="1">The sequence shown here is derived from an EMBL/GenBank/DDBJ whole genome shotgun (WGS) entry which is preliminary data.</text>
</comment>
<dbReference type="Proteomes" id="UP000011546">
    <property type="component" value="Unassembled WGS sequence"/>
</dbReference>